<sequence>MLQNLTVNNTGASPFLFICLCCITWQTKENCDA</sequence>
<name>A0A0A9DJV7_ARUDO</name>
<protein>
    <submittedName>
        <fullName evidence="1">Uncharacterized protein</fullName>
    </submittedName>
</protein>
<evidence type="ECO:0000313" key="1">
    <source>
        <dbReference type="EMBL" id="JAD88066.1"/>
    </source>
</evidence>
<accession>A0A0A9DJV7</accession>
<reference evidence="1" key="1">
    <citation type="submission" date="2014-09" db="EMBL/GenBank/DDBJ databases">
        <authorList>
            <person name="Magalhaes I.L.F."/>
            <person name="Oliveira U."/>
            <person name="Santos F.R."/>
            <person name="Vidigal T.H.D.A."/>
            <person name="Brescovit A.D."/>
            <person name="Santos A.J."/>
        </authorList>
    </citation>
    <scope>NUCLEOTIDE SEQUENCE</scope>
    <source>
        <tissue evidence="1">Shoot tissue taken approximately 20 cm above the soil surface</tissue>
    </source>
</reference>
<dbReference type="AlphaFoldDB" id="A0A0A9DJV7"/>
<dbReference type="EMBL" id="GBRH01209829">
    <property type="protein sequence ID" value="JAD88066.1"/>
    <property type="molecule type" value="Transcribed_RNA"/>
</dbReference>
<reference evidence="1" key="2">
    <citation type="journal article" date="2015" name="Data Brief">
        <title>Shoot transcriptome of the giant reed, Arundo donax.</title>
        <authorList>
            <person name="Barrero R.A."/>
            <person name="Guerrero F.D."/>
            <person name="Moolhuijzen P."/>
            <person name="Goolsby J.A."/>
            <person name="Tidwell J."/>
            <person name="Bellgard S.E."/>
            <person name="Bellgard M.I."/>
        </authorList>
    </citation>
    <scope>NUCLEOTIDE SEQUENCE</scope>
    <source>
        <tissue evidence="1">Shoot tissue taken approximately 20 cm above the soil surface</tissue>
    </source>
</reference>
<proteinExistence type="predicted"/>
<organism evidence="1">
    <name type="scientific">Arundo donax</name>
    <name type="common">Giant reed</name>
    <name type="synonym">Donax arundinaceus</name>
    <dbReference type="NCBI Taxonomy" id="35708"/>
    <lineage>
        <taxon>Eukaryota</taxon>
        <taxon>Viridiplantae</taxon>
        <taxon>Streptophyta</taxon>
        <taxon>Embryophyta</taxon>
        <taxon>Tracheophyta</taxon>
        <taxon>Spermatophyta</taxon>
        <taxon>Magnoliopsida</taxon>
        <taxon>Liliopsida</taxon>
        <taxon>Poales</taxon>
        <taxon>Poaceae</taxon>
        <taxon>PACMAD clade</taxon>
        <taxon>Arundinoideae</taxon>
        <taxon>Arundineae</taxon>
        <taxon>Arundo</taxon>
    </lineage>
</organism>